<accession>A0A7W6BLT9</accession>
<organism evidence="2 3">
    <name type="scientific">Sphingobium jiangsuense</name>
    <dbReference type="NCBI Taxonomy" id="870476"/>
    <lineage>
        <taxon>Bacteria</taxon>
        <taxon>Pseudomonadati</taxon>
        <taxon>Pseudomonadota</taxon>
        <taxon>Alphaproteobacteria</taxon>
        <taxon>Sphingomonadales</taxon>
        <taxon>Sphingomonadaceae</taxon>
        <taxon>Sphingobium</taxon>
    </lineage>
</organism>
<gene>
    <name evidence="2" type="ORF">GGR43_001702</name>
</gene>
<evidence type="ECO:0000313" key="3">
    <source>
        <dbReference type="Proteomes" id="UP000571950"/>
    </source>
</evidence>
<dbReference type="PANTHER" id="PTHR46438:SF11">
    <property type="entry name" value="LIPASE-RELATED"/>
    <property type="match status" value="1"/>
</dbReference>
<evidence type="ECO:0000259" key="1">
    <source>
        <dbReference type="Pfam" id="PF00561"/>
    </source>
</evidence>
<dbReference type="AlphaFoldDB" id="A0A7W6BLT9"/>
<dbReference type="InterPro" id="IPR000073">
    <property type="entry name" value="AB_hydrolase_1"/>
</dbReference>
<dbReference type="Gene3D" id="3.40.50.1820">
    <property type="entry name" value="alpha/beta hydrolase"/>
    <property type="match status" value="1"/>
</dbReference>
<evidence type="ECO:0000313" key="2">
    <source>
        <dbReference type="EMBL" id="MBB3925987.1"/>
    </source>
</evidence>
<dbReference type="Proteomes" id="UP000571950">
    <property type="component" value="Unassembled WGS sequence"/>
</dbReference>
<dbReference type="Pfam" id="PF00561">
    <property type="entry name" value="Abhydrolase_1"/>
    <property type="match status" value="1"/>
</dbReference>
<dbReference type="RefSeq" id="WP_188071546.1">
    <property type="nucleotide sequence ID" value="NZ_BSPS01000004.1"/>
</dbReference>
<dbReference type="EMBL" id="JACIDT010000005">
    <property type="protein sequence ID" value="MBB3925987.1"/>
    <property type="molecule type" value="Genomic_DNA"/>
</dbReference>
<proteinExistence type="predicted"/>
<protein>
    <submittedName>
        <fullName evidence="2">Pimeloyl-ACP methyl ester carboxylesterase</fullName>
    </submittedName>
</protein>
<dbReference type="SMR" id="A0A7W6BLT9"/>
<sequence>MNSKEGAVETGTVSTLGYTTHYYAAGEGRPLILIHGGGAGADAWGNWGEQSLPLFARHFRTIAYDMVGFGRSSAPSPDGFHYDQNARIAQLVALIENLDLGPVDIVGNSMGGATALGAAMVRPELVRSAVLMGSAGLNRGFNPALGAIVNYDFTVEGMRRMIAALTHDGFVPGEAMVAYRHELSCRPDIQQAYRATMGWIKERGGLYYEDDEIAQVKNRILIFLGKDDKVVPMSEGFKFLELLENSSGYFLDHCGHWAMIEHPQLFARIAIDFLKDA</sequence>
<dbReference type="PRINTS" id="PR00111">
    <property type="entry name" value="ABHYDROLASE"/>
</dbReference>
<dbReference type="PANTHER" id="PTHR46438">
    <property type="entry name" value="ALPHA/BETA-HYDROLASES SUPERFAMILY PROTEIN"/>
    <property type="match status" value="1"/>
</dbReference>
<reference evidence="2 3" key="1">
    <citation type="submission" date="2020-08" db="EMBL/GenBank/DDBJ databases">
        <title>Genomic Encyclopedia of Type Strains, Phase IV (KMG-IV): sequencing the most valuable type-strain genomes for metagenomic binning, comparative biology and taxonomic classification.</title>
        <authorList>
            <person name="Goeker M."/>
        </authorList>
    </citation>
    <scope>NUCLEOTIDE SEQUENCE [LARGE SCALE GENOMIC DNA]</scope>
    <source>
        <strain evidence="2 3">DSM 26189</strain>
    </source>
</reference>
<feature type="domain" description="AB hydrolase-1" evidence="1">
    <location>
        <begin position="30"/>
        <end position="263"/>
    </location>
</feature>
<name>A0A7W6BLT9_9SPHN</name>
<dbReference type="InterPro" id="IPR029058">
    <property type="entry name" value="AB_hydrolase_fold"/>
</dbReference>
<keyword evidence="3" id="KW-1185">Reference proteome</keyword>
<dbReference type="SUPFAM" id="SSF53474">
    <property type="entry name" value="alpha/beta-Hydrolases"/>
    <property type="match status" value="1"/>
</dbReference>
<comment type="caution">
    <text evidence="2">The sequence shown here is derived from an EMBL/GenBank/DDBJ whole genome shotgun (WGS) entry which is preliminary data.</text>
</comment>